<sequence length="145" mass="16055">MNTTKFDVSPYLLLEASADSDGGGTVQIVGALDGGESIVNDYYTDGDDKSCSASLYETSCVTATSQRHSFDLEEDTVKEERIFTTTEEEDEDGEGEVNSYRRCGKSQFVKLSVDSMRWTKVECSGKLVSLLDQSIYLVSPKMREE</sequence>
<dbReference type="PANTHER" id="PTHR35726:SF11">
    <property type="entry name" value="MYELIN TRANSCRIPTION FACTOR-LIKE PROTEIN"/>
    <property type="match status" value="1"/>
</dbReference>
<dbReference type="Proteomes" id="UP001295469">
    <property type="component" value="Chromosome A04"/>
</dbReference>
<dbReference type="AlphaFoldDB" id="A0A817AYJ8"/>
<reference evidence="1" key="1">
    <citation type="submission" date="2021-01" db="EMBL/GenBank/DDBJ databases">
        <authorList>
            <consortium name="Genoscope - CEA"/>
            <person name="William W."/>
        </authorList>
    </citation>
    <scope>NUCLEOTIDE SEQUENCE</scope>
</reference>
<dbReference type="EMBL" id="HG994358">
    <property type="protein sequence ID" value="CAF2305052.1"/>
    <property type="molecule type" value="Genomic_DNA"/>
</dbReference>
<evidence type="ECO:0000313" key="1">
    <source>
        <dbReference type="EMBL" id="CAF2305052.1"/>
    </source>
</evidence>
<proteinExistence type="predicted"/>
<gene>
    <name evidence="1" type="ORF">DARMORV10_A04P35150.1</name>
</gene>
<protein>
    <submittedName>
        <fullName evidence="1">(rape) hypothetical protein</fullName>
    </submittedName>
</protein>
<accession>A0A817AYJ8</accession>
<feature type="non-terminal residue" evidence="1">
    <location>
        <position position="145"/>
    </location>
</feature>
<organism evidence="1">
    <name type="scientific">Brassica napus</name>
    <name type="common">Rape</name>
    <dbReference type="NCBI Taxonomy" id="3708"/>
    <lineage>
        <taxon>Eukaryota</taxon>
        <taxon>Viridiplantae</taxon>
        <taxon>Streptophyta</taxon>
        <taxon>Embryophyta</taxon>
        <taxon>Tracheophyta</taxon>
        <taxon>Spermatophyta</taxon>
        <taxon>Magnoliopsida</taxon>
        <taxon>eudicotyledons</taxon>
        <taxon>Gunneridae</taxon>
        <taxon>Pentapetalae</taxon>
        <taxon>rosids</taxon>
        <taxon>malvids</taxon>
        <taxon>Brassicales</taxon>
        <taxon>Brassicaceae</taxon>
        <taxon>Brassiceae</taxon>
        <taxon>Brassica</taxon>
    </lineage>
</organism>
<dbReference type="PANTHER" id="PTHR35726">
    <property type="entry name" value="GLUTAMIC ACID-RICH PROTEIN-LIKE"/>
    <property type="match status" value="1"/>
</dbReference>
<name>A0A817AYJ8_BRANA</name>